<keyword evidence="1" id="KW-0223">Dioxygenase</keyword>
<dbReference type="PANTHER" id="PTHR34315:SF1">
    <property type="entry name" value="INTRADIOL RING-CLEAVAGE DIOXYGENASES DOMAIN-CONTAINING PROTEIN-RELATED"/>
    <property type="match status" value="1"/>
</dbReference>
<proteinExistence type="predicted"/>
<dbReference type="SUPFAM" id="SSF49482">
    <property type="entry name" value="Aromatic compound dioxygenase"/>
    <property type="match status" value="1"/>
</dbReference>
<organism evidence="1 2">
    <name type="scientific">Macrolepiota fuliginosa MF-IS2</name>
    <dbReference type="NCBI Taxonomy" id="1400762"/>
    <lineage>
        <taxon>Eukaryota</taxon>
        <taxon>Fungi</taxon>
        <taxon>Dikarya</taxon>
        <taxon>Basidiomycota</taxon>
        <taxon>Agaricomycotina</taxon>
        <taxon>Agaricomycetes</taxon>
        <taxon>Agaricomycetidae</taxon>
        <taxon>Agaricales</taxon>
        <taxon>Agaricineae</taxon>
        <taxon>Agaricaceae</taxon>
        <taxon>Macrolepiota</taxon>
    </lineage>
</organism>
<dbReference type="GO" id="GO:0016702">
    <property type="term" value="F:oxidoreductase activity, acting on single donors with incorporation of molecular oxygen, incorporation of two atoms of oxygen"/>
    <property type="evidence" value="ECO:0007669"/>
    <property type="project" value="InterPro"/>
</dbReference>
<keyword evidence="2" id="KW-1185">Reference proteome</keyword>
<dbReference type="OrthoDB" id="121380at2759"/>
<reference evidence="1" key="1">
    <citation type="submission" date="2020-11" db="EMBL/GenBank/DDBJ databases">
        <authorList>
            <consortium name="DOE Joint Genome Institute"/>
            <person name="Ahrendt S."/>
            <person name="Riley R."/>
            <person name="Andreopoulos W."/>
            <person name="Labutti K."/>
            <person name="Pangilinan J."/>
            <person name="Ruiz-Duenas F.J."/>
            <person name="Barrasa J.M."/>
            <person name="Sanchez-Garcia M."/>
            <person name="Camarero S."/>
            <person name="Miyauchi S."/>
            <person name="Serrano A."/>
            <person name="Linde D."/>
            <person name="Babiker R."/>
            <person name="Drula E."/>
            <person name="Ayuso-Fernandez I."/>
            <person name="Pacheco R."/>
            <person name="Padilla G."/>
            <person name="Ferreira P."/>
            <person name="Barriuso J."/>
            <person name="Kellner H."/>
            <person name="Castanera R."/>
            <person name="Alfaro M."/>
            <person name="Ramirez L."/>
            <person name="Pisabarro A.G."/>
            <person name="Kuo A."/>
            <person name="Tritt A."/>
            <person name="Lipzen A."/>
            <person name="He G."/>
            <person name="Yan M."/>
            <person name="Ng V."/>
            <person name="Cullen D."/>
            <person name="Martin F."/>
            <person name="Rosso M.-N."/>
            <person name="Henrissat B."/>
            <person name="Hibbett D."/>
            <person name="Martinez A.T."/>
            <person name="Grigoriev I.V."/>
        </authorList>
    </citation>
    <scope>NUCLEOTIDE SEQUENCE</scope>
    <source>
        <strain evidence="1">MF-IS2</strain>
    </source>
</reference>
<dbReference type="Proteomes" id="UP000807342">
    <property type="component" value="Unassembled WGS sequence"/>
</dbReference>
<dbReference type="Gene3D" id="2.60.130.10">
    <property type="entry name" value="Aromatic compound dioxygenase"/>
    <property type="match status" value="1"/>
</dbReference>
<comment type="caution">
    <text evidence="1">The sequence shown here is derived from an EMBL/GenBank/DDBJ whole genome shotgun (WGS) entry which is preliminary data.</text>
</comment>
<keyword evidence="1" id="KW-0560">Oxidoreductase</keyword>
<accession>A0A9P6C7R4</accession>
<dbReference type="InterPro" id="IPR015889">
    <property type="entry name" value="Intradiol_dOase_core"/>
</dbReference>
<dbReference type="GO" id="GO:0005506">
    <property type="term" value="F:iron ion binding"/>
    <property type="evidence" value="ECO:0007669"/>
    <property type="project" value="InterPro"/>
</dbReference>
<gene>
    <name evidence="1" type="ORF">P691DRAFT_699488</name>
</gene>
<protein>
    <submittedName>
        <fullName evidence="1">Aromatic compound dioxygenase</fullName>
    </submittedName>
</protein>
<sequence>MLYSVQRRPETRKQFQSTNLLSENMHSSFVFLALASFGSIVNGLPAGNAPALVARDCSAEITAYNMARAEKRGLDTRSLWLGLQNTTCILSPESPKDNYVAGSPVTSDITGGQTGIAFTLDVGLMDITTCKPLTNTMVEVWSPNALGSYGNSFLRGAFTSATNGVAEFQTIFPGFASDSANHINLMIHTNSSMSGTVSHVGQVFFTDRWTDVVGMTAPYNGNTNTRVLNAQDSNYALANSAGYNAVVDIESIHDDWPEGVIGYITVGVNPQRKV</sequence>
<dbReference type="AlphaFoldDB" id="A0A9P6C7R4"/>
<feature type="non-terminal residue" evidence="1">
    <location>
        <position position="274"/>
    </location>
</feature>
<dbReference type="PANTHER" id="PTHR34315">
    <property type="match status" value="1"/>
</dbReference>
<name>A0A9P6C7R4_9AGAR</name>
<dbReference type="EMBL" id="MU151086">
    <property type="protein sequence ID" value="KAF9451418.1"/>
    <property type="molecule type" value="Genomic_DNA"/>
</dbReference>
<evidence type="ECO:0000313" key="2">
    <source>
        <dbReference type="Proteomes" id="UP000807342"/>
    </source>
</evidence>
<evidence type="ECO:0000313" key="1">
    <source>
        <dbReference type="EMBL" id="KAF9451418.1"/>
    </source>
</evidence>